<dbReference type="InterPro" id="IPR038312">
    <property type="entry name" value="DUF5063_sf"/>
</dbReference>
<sequence>MSDAPQSRARDAVENERGELTRLAADTAIDVRAYLEATTTVASGTSPDVALPIVLLAVSQVLVAGARLGAIGDVIPTERFEPDSGPEPDVDPLHGALSNVLVGLDEYADVVDPVVSGEVVAGSLSGDLATVASDLSHGLRHFEAGRVDEALWWWQFSYLSSWGTRAASALRVVQSILAHLRLDADDELVADAEFDALHP</sequence>
<comment type="caution">
    <text evidence="1">The sequence shown here is derived from an EMBL/GenBank/DDBJ whole genome shotgun (WGS) entry which is preliminary data.</text>
</comment>
<name>A0ABW1JCW7_9ACTN</name>
<gene>
    <name evidence="1" type="ORF">ACFQDO_08155</name>
</gene>
<evidence type="ECO:0000313" key="2">
    <source>
        <dbReference type="Proteomes" id="UP001596189"/>
    </source>
</evidence>
<protein>
    <submittedName>
        <fullName evidence="1">DUF5063 domain-containing protein</fullName>
    </submittedName>
</protein>
<dbReference type="Gene3D" id="1.20.120.1550">
    <property type="entry name" value="Protein of unknown function DUF5063"/>
    <property type="match status" value="1"/>
</dbReference>
<accession>A0ABW1JCW7</accession>
<dbReference type="Proteomes" id="UP001596189">
    <property type="component" value="Unassembled WGS sequence"/>
</dbReference>
<evidence type="ECO:0000313" key="1">
    <source>
        <dbReference type="EMBL" id="MFC6007101.1"/>
    </source>
</evidence>
<proteinExistence type="predicted"/>
<dbReference type="InterPro" id="IPR032025">
    <property type="entry name" value="DUF5063"/>
</dbReference>
<reference evidence="2" key="1">
    <citation type="journal article" date="2019" name="Int. J. Syst. Evol. Microbiol.">
        <title>The Global Catalogue of Microorganisms (GCM) 10K type strain sequencing project: providing services to taxonomists for standard genome sequencing and annotation.</title>
        <authorList>
            <consortium name="The Broad Institute Genomics Platform"/>
            <consortium name="The Broad Institute Genome Sequencing Center for Infectious Disease"/>
            <person name="Wu L."/>
            <person name="Ma J."/>
        </authorList>
    </citation>
    <scope>NUCLEOTIDE SEQUENCE [LARGE SCALE GENOMIC DNA]</scope>
    <source>
        <strain evidence="2">KACC 14249</strain>
    </source>
</reference>
<dbReference type="EMBL" id="JBHSRD010000003">
    <property type="protein sequence ID" value="MFC6007101.1"/>
    <property type="molecule type" value="Genomic_DNA"/>
</dbReference>
<keyword evidence="2" id="KW-1185">Reference proteome</keyword>
<dbReference type="Pfam" id="PF16702">
    <property type="entry name" value="DUF5063"/>
    <property type="match status" value="1"/>
</dbReference>
<dbReference type="RefSeq" id="WP_345715906.1">
    <property type="nucleotide sequence ID" value="NZ_BAABFP010000004.1"/>
</dbReference>
<organism evidence="1 2">
    <name type="scientific">Angustibacter luteus</name>
    <dbReference type="NCBI Taxonomy" id="658456"/>
    <lineage>
        <taxon>Bacteria</taxon>
        <taxon>Bacillati</taxon>
        <taxon>Actinomycetota</taxon>
        <taxon>Actinomycetes</taxon>
        <taxon>Kineosporiales</taxon>
        <taxon>Kineosporiaceae</taxon>
    </lineage>
</organism>